<keyword evidence="1" id="KW-0812">Transmembrane</keyword>
<feature type="transmembrane region" description="Helical" evidence="1">
    <location>
        <begin position="95"/>
        <end position="113"/>
    </location>
</feature>
<feature type="transmembrane region" description="Helical" evidence="1">
    <location>
        <begin position="125"/>
        <end position="142"/>
    </location>
</feature>
<feature type="transmembrane region" description="Helical" evidence="1">
    <location>
        <begin position="154"/>
        <end position="176"/>
    </location>
</feature>
<comment type="caution">
    <text evidence="2">The sequence shown here is derived from an EMBL/GenBank/DDBJ whole genome shotgun (WGS) entry which is preliminary data.</text>
</comment>
<evidence type="ECO:0000313" key="3">
    <source>
        <dbReference type="Proteomes" id="UP000606003"/>
    </source>
</evidence>
<gene>
    <name evidence="2" type="ORF">IC234_05065</name>
</gene>
<protein>
    <recommendedName>
        <fullName evidence="4">DUF420 domain-containing protein</fullName>
    </recommendedName>
</protein>
<dbReference type="EMBL" id="JACXAC010000002">
    <property type="protein sequence ID" value="MBD2721490.1"/>
    <property type="molecule type" value="Genomic_DNA"/>
</dbReference>
<evidence type="ECO:0000256" key="1">
    <source>
        <dbReference type="SAM" id="Phobius"/>
    </source>
</evidence>
<feature type="transmembrane region" description="Helical" evidence="1">
    <location>
        <begin position="34"/>
        <end position="54"/>
    </location>
</feature>
<keyword evidence="3" id="KW-1185">Reference proteome</keyword>
<dbReference type="RefSeq" id="WP_190922772.1">
    <property type="nucleotide sequence ID" value="NZ_JACXAC010000002.1"/>
</dbReference>
<sequence>MSLSKSFLFVALATAALLLVPVVAMQFSAEVQWTWFDFVVAGGLLFGAGSLFVLVARQATSTTYRLAAAVAVAAGLLLVWANLAVGLVGSEDNPANLLYVSVLAVALVGALAARFRPQGMSRAMFGAALAYVLVTLIALFVWKPTGAAAEPSVHLANVLVANGAFAAIWALSGWLFQRAAHVSGTGSPRHLA</sequence>
<proteinExistence type="predicted"/>
<reference evidence="2 3" key="1">
    <citation type="submission" date="2020-09" db="EMBL/GenBank/DDBJ databases">
        <authorList>
            <person name="Kim M.K."/>
        </authorList>
    </citation>
    <scope>NUCLEOTIDE SEQUENCE [LARGE SCALE GENOMIC DNA]</scope>
    <source>
        <strain evidence="2 3">BT189</strain>
    </source>
</reference>
<dbReference type="Proteomes" id="UP000606003">
    <property type="component" value="Unassembled WGS sequence"/>
</dbReference>
<evidence type="ECO:0000313" key="2">
    <source>
        <dbReference type="EMBL" id="MBD2721490.1"/>
    </source>
</evidence>
<organism evidence="2 3">
    <name type="scientific">Hymenobacter armeniacus</name>
    <dbReference type="NCBI Taxonomy" id="2771358"/>
    <lineage>
        <taxon>Bacteria</taxon>
        <taxon>Pseudomonadati</taxon>
        <taxon>Bacteroidota</taxon>
        <taxon>Cytophagia</taxon>
        <taxon>Cytophagales</taxon>
        <taxon>Hymenobacteraceae</taxon>
        <taxon>Hymenobacter</taxon>
    </lineage>
</organism>
<keyword evidence="1" id="KW-1133">Transmembrane helix</keyword>
<feature type="transmembrane region" description="Helical" evidence="1">
    <location>
        <begin position="66"/>
        <end position="89"/>
    </location>
</feature>
<name>A0ABR8JQX1_9BACT</name>
<accession>A0ABR8JQX1</accession>
<keyword evidence="1" id="KW-0472">Membrane</keyword>
<evidence type="ECO:0008006" key="4">
    <source>
        <dbReference type="Google" id="ProtNLM"/>
    </source>
</evidence>